<dbReference type="Pfam" id="PF03099">
    <property type="entry name" value="BPL_LplA_LipB"/>
    <property type="match status" value="1"/>
</dbReference>
<reference evidence="3 4" key="1">
    <citation type="submission" date="2020-08" db="EMBL/GenBank/DDBJ databases">
        <title>Genomic Encyclopedia of Type Strains, Phase IV (KMG-IV): sequencing the most valuable type-strain genomes for metagenomic binning, comparative biology and taxonomic classification.</title>
        <authorList>
            <person name="Goeker M."/>
        </authorList>
    </citation>
    <scope>NUCLEOTIDE SEQUENCE [LARGE SCALE GENOMIC DNA]</scope>
    <source>
        <strain evidence="3 4">DSM 28570</strain>
    </source>
</reference>
<dbReference type="InterPro" id="IPR004408">
    <property type="entry name" value="Biotin_CoA_COase_ligase"/>
</dbReference>
<proteinExistence type="predicted"/>
<dbReference type="NCBIfam" id="TIGR00121">
    <property type="entry name" value="birA_ligase"/>
    <property type="match status" value="1"/>
</dbReference>
<dbReference type="GO" id="GO:0004077">
    <property type="term" value="F:biotin--[biotin carboxyl-carrier protein] ligase activity"/>
    <property type="evidence" value="ECO:0007669"/>
    <property type="project" value="UniProtKB-EC"/>
</dbReference>
<protein>
    <submittedName>
        <fullName evidence="3">BirA family biotin operon repressor/biotin-[acetyl-CoA-carboxylase] ligase</fullName>
        <ecNumber evidence="3">6.3.4.15</ecNumber>
    </submittedName>
</protein>
<organism evidence="3 4">
    <name type="scientific">Desulfoprunum benzoelyticum</name>
    <dbReference type="NCBI Taxonomy" id="1506996"/>
    <lineage>
        <taxon>Bacteria</taxon>
        <taxon>Pseudomonadati</taxon>
        <taxon>Thermodesulfobacteriota</taxon>
        <taxon>Desulfobulbia</taxon>
        <taxon>Desulfobulbales</taxon>
        <taxon>Desulfobulbaceae</taxon>
        <taxon>Desulfoprunum</taxon>
    </lineage>
</organism>
<accession>A0A840UU04</accession>
<feature type="domain" description="BPL/LPL catalytic" evidence="2">
    <location>
        <begin position="53"/>
        <end position="231"/>
    </location>
</feature>
<gene>
    <name evidence="3" type="ORF">HNQ81_002916</name>
</gene>
<sequence>MEAREFGRVGIAVTVAEVNRQRRIEDRSRRQTWPAADVESILRYGAFVGSAIECHPVLDRAMERARTHIAAMEQGGRSVYNGTVILADRLERSKGRFDRTWHAPAGGLWGCLLHVNTLLPQSRNLISLAVGVACCEAVREMGIAAELRWVNDVLVGDRKVAGFLIESFFSPRYREEYNLIGFGININNRHFPHELQDTALSLAQALGRPLDISAFARLFLAKLSFALGLLYYEEEQGRYDDGGWEVEDHRLLRCWRELATTVGRRVVFGFNVMQAPQYQATVSGISGSGGLVMVLDDGHEKTEYSGEIRYV</sequence>
<dbReference type="PROSITE" id="PS51733">
    <property type="entry name" value="BPL_LPL_CATALYTIC"/>
    <property type="match status" value="1"/>
</dbReference>
<dbReference type="InterPro" id="IPR004143">
    <property type="entry name" value="BPL_LPL_catalytic"/>
</dbReference>
<name>A0A840UU04_9BACT</name>
<keyword evidence="1 3" id="KW-0436">Ligase</keyword>
<dbReference type="SUPFAM" id="SSF55681">
    <property type="entry name" value="Class II aaRS and biotin synthetases"/>
    <property type="match status" value="1"/>
</dbReference>
<dbReference type="PANTHER" id="PTHR12835">
    <property type="entry name" value="BIOTIN PROTEIN LIGASE"/>
    <property type="match status" value="1"/>
</dbReference>
<evidence type="ECO:0000313" key="4">
    <source>
        <dbReference type="Proteomes" id="UP000539642"/>
    </source>
</evidence>
<dbReference type="EMBL" id="JACHEO010000020">
    <property type="protein sequence ID" value="MBB5349165.1"/>
    <property type="molecule type" value="Genomic_DNA"/>
</dbReference>
<dbReference type="RefSeq" id="WP_183351972.1">
    <property type="nucleotide sequence ID" value="NZ_JACHEO010000020.1"/>
</dbReference>
<dbReference type="PANTHER" id="PTHR12835:SF5">
    <property type="entry name" value="BIOTIN--PROTEIN LIGASE"/>
    <property type="match status" value="1"/>
</dbReference>
<dbReference type="Proteomes" id="UP000539642">
    <property type="component" value="Unassembled WGS sequence"/>
</dbReference>
<keyword evidence="4" id="KW-1185">Reference proteome</keyword>
<dbReference type="EC" id="6.3.4.15" evidence="3"/>
<dbReference type="Gene3D" id="3.30.930.10">
    <property type="entry name" value="Bira Bifunctional Protein, Domain 2"/>
    <property type="match status" value="1"/>
</dbReference>
<dbReference type="AlphaFoldDB" id="A0A840UU04"/>
<evidence type="ECO:0000259" key="2">
    <source>
        <dbReference type="PROSITE" id="PS51733"/>
    </source>
</evidence>
<evidence type="ECO:0000256" key="1">
    <source>
        <dbReference type="ARBA" id="ARBA00022598"/>
    </source>
</evidence>
<comment type="caution">
    <text evidence="3">The sequence shown here is derived from an EMBL/GenBank/DDBJ whole genome shotgun (WGS) entry which is preliminary data.</text>
</comment>
<dbReference type="GO" id="GO:0005737">
    <property type="term" value="C:cytoplasm"/>
    <property type="evidence" value="ECO:0007669"/>
    <property type="project" value="TreeGrafter"/>
</dbReference>
<dbReference type="InterPro" id="IPR045864">
    <property type="entry name" value="aa-tRNA-synth_II/BPL/LPL"/>
</dbReference>
<evidence type="ECO:0000313" key="3">
    <source>
        <dbReference type="EMBL" id="MBB5349165.1"/>
    </source>
</evidence>